<gene>
    <name evidence="2" type="ORF">COCC4DRAFT_144259</name>
</gene>
<accession>N4WTR1</accession>
<name>N4WTR1_COCH4</name>
<dbReference type="HOGENOM" id="CLU_1578368_0_0_1"/>
<protein>
    <submittedName>
        <fullName evidence="2">Uncharacterized protein</fullName>
    </submittedName>
</protein>
<reference evidence="3" key="2">
    <citation type="journal article" date="2013" name="PLoS Genet.">
        <title>Comparative genome structure, secondary metabolite, and effector coding capacity across Cochliobolus pathogens.</title>
        <authorList>
            <person name="Condon B.J."/>
            <person name="Leng Y."/>
            <person name="Wu D."/>
            <person name="Bushley K.E."/>
            <person name="Ohm R.A."/>
            <person name="Otillar R."/>
            <person name="Martin J."/>
            <person name="Schackwitz W."/>
            <person name="Grimwood J."/>
            <person name="MohdZainudin N."/>
            <person name="Xue C."/>
            <person name="Wang R."/>
            <person name="Manning V.A."/>
            <person name="Dhillon B."/>
            <person name="Tu Z.J."/>
            <person name="Steffenson B.J."/>
            <person name="Salamov A."/>
            <person name="Sun H."/>
            <person name="Lowry S."/>
            <person name="LaButti K."/>
            <person name="Han J."/>
            <person name="Copeland A."/>
            <person name="Lindquist E."/>
            <person name="Barry K."/>
            <person name="Schmutz J."/>
            <person name="Baker S.E."/>
            <person name="Ciuffetti L.M."/>
            <person name="Grigoriev I.V."/>
            <person name="Zhong S."/>
            <person name="Turgeon B.G."/>
        </authorList>
    </citation>
    <scope>NUCLEOTIDE SEQUENCE [LARGE SCALE GENOMIC DNA]</scope>
    <source>
        <strain evidence="3">C4 / ATCC 48331 / race T</strain>
    </source>
</reference>
<keyword evidence="3" id="KW-1185">Reference proteome</keyword>
<dbReference type="AlphaFoldDB" id="N4WTR1"/>
<dbReference type="EMBL" id="KB733462">
    <property type="protein sequence ID" value="ENI02840.1"/>
    <property type="molecule type" value="Genomic_DNA"/>
</dbReference>
<organism evidence="2 3">
    <name type="scientific">Cochliobolus heterostrophus (strain C4 / ATCC 48331 / race T)</name>
    <name type="common">Southern corn leaf blight fungus</name>
    <name type="synonym">Bipolaris maydis</name>
    <dbReference type="NCBI Taxonomy" id="665024"/>
    <lineage>
        <taxon>Eukaryota</taxon>
        <taxon>Fungi</taxon>
        <taxon>Dikarya</taxon>
        <taxon>Ascomycota</taxon>
        <taxon>Pezizomycotina</taxon>
        <taxon>Dothideomycetes</taxon>
        <taxon>Pleosporomycetidae</taxon>
        <taxon>Pleosporales</taxon>
        <taxon>Pleosporineae</taxon>
        <taxon>Pleosporaceae</taxon>
        <taxon>Bipolaris</taxon>
    </lineage>
</organism>
<feature type="region of interest" description="Disordered" evidence="1">
    <location>
        <begin position="1"/>
        <end position="37"/>
    </location>
</feature>
<evidence type="ECO:0000256" key="1">
    <source>
        <dbReference type="SAM" id="MobiDB-lite"/>
    </source>
</evidence>
<dbReference type="Proteomes" id="UP000012338">
    <property type="component" value="Unassembled WGS sequence"/>
</dbReference>
<proteinExistence type="predicted"/>
<evidence type="ECO:0000313" key="2">
    <source>
        <dbReference type="EMBL" id="ENI02840.1"/>
    </source>
</evidence>
<reference evidence="2 3" key="1">
    <citation type="journal article" date="2012" name="PLoS Pathog.">
        <title>Diverse lifestyles and strategies of plant pathogenesis encoded in the genomes of eighteen Dothideomycetes fungi.</title>
        <authorList>
            <person name="Ohm R.A."/>
            <person name="Feau N."/>
            <person name="Henrissat B."/>
            <person name="Schoch C.L."/>
            <person name="Horwitz B.A."/>
            <person name="Barry K.W."/>
            <person name="Condon B.J."/>
            <person name="Copeland A.C."/>
            <person name="Dhillon B."/>
            <person name="Glaser F."/>
            <person name="Hesse C.N."/>
            <person name="Kosti I."/>
            <person name="LaButti K."/>
            <person name="Lindquist E.A."/>
            <person name="Lucas S."/>
            <person name="Salamov A.A."/>
            <person name="Bradshaw R.E."/>
            <person name="Ciuffetti L."/>
            <person name="Hamelin R.C."/>
            <person name="Kema G.H.J."/>
            <person name="Lawrence C."/>
            <person name="Scott J.A."/>
            <person name="Spatafora J.W."/>
            <person name="Turgeon B.G."/>
            <person name="de Wit P.J.G.M."/>
            <person name="Zhong S."/>
            <person name="Goodwin S.B."/>
            <person name="Grigoriev I.V."/>
        </authorList>
    </citation>
    <scope>NUCLEOTIDE SEQUENCE [LARGE SCALE GENOMIC DNA]</scope>
    <source>
        <strain evidence="3">C4 / ATCC 48331 / race T</strain>
    </source>
</reference>
<evidence type="ECO:0000313" key="3">
    <source>
        <dbReference type="Proteomes" id="UP000012338"/>
    </source>
</evidence>
<sequence length="169" mass="18105">MDYAHAAHAAETGYDSRGTHGASARPDDSAPNSRSVRRVAAAAADSSRSRAGKRVRVSGSHVDVWADGYRPTWLDGHVRKCVRACRPAKDKQQQQGGRAARRLPVVGGLELLVSICAQRPLPLPALQAKLASVQGHASLRLLGKPYARKRAGVSFTLHASGKARNHAYD</sequence>